<evidence type="ECO:0008006" key="4">
    <source>
        <dbReference type="Google" id="ProtNLM"/>
    </source>
</evidence>
<sequence length="193" mass="21825">MKNILALWPAVVLLLPACHTEPTEQAQSAKAPTPAASSSVAASPAPTTDEEAAKVRQWLVTSIEENFSQENRDSENSDVDNPKSIYTRQYIEYKTDALQLEFAETDQEEKDFQRKWAGRYDTRYVGNGPFLMVKGQDFGQVKVTRCQLKERTPDQGYLFEVATRDLTYKSDSKGDIKVIQTAAGYKIDDIREY</sequence>
<feature type="region of interest" description="Disordered" evidence="1">
    <location>
        <begin position="24"/>
        <end position="48"/>
    </location>
</feature>
<name>A0ABS8ADV7_9BACT</name>
<gene>
    <name evidence="2" type="ORF">LGH70_08395</name>
</gene>
<evidence type="ECO:0000313" key="2">
    <source>
        <dbReference type="EMBL" id="MCB2377599.1"/>
    </source>
</evidence>
<feature type="compositionally biased region" description="Low complexity" evidence="1">
    <location>
        <begin position="26"/>
        <end position="47"/>
    </location>
</feature>
<proteinExistence type="predicted"/>
<dbReference type="Proteomes" id="UP001165297">
    <property type="component" value="Unassembled WGS sequence"/>
</dbReference>
<evidence type="ECO:0000313" key="3">
    <source>
        <dbReference type="Proteomes" id="UP001165297"/>
    </source>
</evidence>
<dbReference type="EMBL" id="JAJADQ010000004">
    <property type="protein sequence ID" value="MCB2377599.1"/>
    <property type="molecule type" value="Genomic_DNA"/>
</dbReference>
<dbReference type="RefSeq" id="WP_226184739.1">
    <property type="nucleotide sequence ID" value="NZ_JAJADQ010000004.1"/>
</dbReference>
<organism evidence="2 3">
    <name type="scientific">Hymenobacter nitidus</name>
    <dbReference type="NCBI Taxonomy" id="2880929"/>
    <lineage>
        <taxon>Bacteria</taxon>
        <taxon>Pseudomonadati</taxon>
        <taxon>Bacteroidota</taxon>
        <taxon>Cytophagia</taxon>
        <taxon>Cytophagales</taxon>
        <taxon>Hymenobacteraceae</taxon>
        <taxon>Hymenobacter</taxon>
    </lineage>
</organism>
<comment type="caution">
    <text evidence="2">The sequence shown here is derived from an EMBL/GenBank/DDBJ whole genome shotgun (WGS) entry which is preliminary data.</text>
</comment>
<keyword evidence="3" id="KW-1185">Reference proteome</keyword>
<accession>A0ABS8ADV7</accession>
<protein>
    <recommendedName>
        <fullName evidence="4">Lipoprotein</fullName>
    </recommendedName>
</protein>
<evidence type="ECO:0000256" key="1">
    <source>
        <dbReference type="SAM" id="MobiDB-lite"/>
    </source>
</evidence>
<reference evidence="2" key="1">
    <citation type="submission" date="2021-10" db="EMBL/GenBank/DDBJ databases">
        <authorList>
            <person name="Dean J.D."/>
            <person name="Kim M.K."/>
            <person name="Newey C.N."/>
            <person name="Stoker T.S."/>
            <person name="Thompson D.W."/>
            <person name="Grose J.H."/>
        </authorList>
    </citation>
    <scope>NUCLEOTIDE SEQUENCE</scope>
    <source>
        <strain evidence="2">BT635</strain>
    </source>
</reference>